<name>A0ABV3X6B5_9FIRM</name>
<dbReference type="EMBL" id="JARVLH010000005">
    <property type="protein sequence ID" value="MEX5285721.1"/>
    <property type="molecule type" value="Genomic_DNA"/>
</dbReference>
<proteinExistence type="predicted"/>
<protein>
    <submittedName>
        <fullName evidence="1">Uncharacterized protein</fullName>
    </submittedName>
</protein>
<sequence>MELENFKKHIRILSKEEAEAYRNRYIEKYINTSSEYYKNNIETVEEFSDGLCYVGYLWDVLKSPSFINEDQIEGYRKFLKQVVVFWDNNSRDRIFIKDYWKFGKKDVIELDYNLLLDHLEFFPEDIYITDKTLQWTIVFTHEDDLEGNPLLMQKGLERYSVNSSLPKYSPF</sequence>
<comment type="caution">
    <text evidence="1">The sequence shown here is derived from an EMBL/GenBank/DDBJ whole genome shotgun (WGS) entry which is preliminary data.</text>
</comment>
<gene>
    <name evidence="1" type="ORF">QCO44_08760</name>
</gene>
<keyword evidence="2" id="KW-1185">Reference proteome</keyword>
<dbReference type="Proteomes" id="UP001559623">
    <property type="component" value="Unassembled WGS sequence"/>
</dbReference>
<reference evidence="1 2" key="1">
    <citation type="submission" date="2023-04" db="EMBL/GenBank/DDBJ databases">
        <title>Genome Sequence of Selenomonas sputigena ATCC 33150.</title>
        <authorList>
            <person name="Miller D.P."/>
            <person name="Anvari S."/>
            <person name="Polson S.W."/>
            <person name="Macdonald M."/>
            <person name="Mcdowell J.V."/>
        </authorList>
    </citation>
    <scope>NUCLEOTIDE SEQUENCE [LARGE SCALE GENOMIC DNA]</scope>
    <source>
        <strain evidence="1 2">ATCC 33150</strain>
    </source>
</reference>
<accession>A0ABV3X6B5</accession>
<evidence type="ECO:0000313" key="2">
    <source>
        <dbReference type="Proteomes" id="UP001559623"/>
    </source>
</evidence>
<dbReference type="RefSeq" id="WP_368847446.1">
    <property type="nucleotide sequence ID" value="NZ_CP194411.1"/>
</dbReference>
<evidence type="ECO:0000313" key="1">
    <source>
        <dbReference type="EMBL" id="MEX5285721.1"/>
    </source>
</evidence>
<organism evidence="1 2">
    <name type="scientific">Selenomonas sputigena</name>
    <dbReference type="NCBI Taxonomy" id="69823"/>
    <lineage>
        <taxon>Bacteria</taxon>
        <taxon>Bacillati</taxon>
        <taxon>Bacillota</taxon>
        <taxon>Negativicutes</taxon>
        <taxon>Selenomonadales</taxon>
        <taxon>Selenomonadaceae</taxon>
        <taxon>Selenomonas</taxon>
    </lineage>
</organism>